<evidence type="ECO:0000313" key="3">
    <source>
        <dbReference type="EMBL" id="NGN64867.1"/>
    </source>
</evidence>
<evidence type="ECO:0000256" key="1">
    <source>
        <dbReference type="SAM" id="Phobius"/>
    </source>
</evidence>
<dbReference type="Proteomes" id="UP000481583">
    <property type="component" value="Unassembled WGS sequence"/>
</dbReference>
<dbReference type="InterPro" id="IPR036938">
    <property type="entry name" value="PAP2/HPO_sf"/>
</dbReference>
<dbReference type="RefSeq" id="WP_165236758.1">
    <property type="nucleotide sequence ID" value="NZ_JAAKZV010000045.1"/>
</dbReference>
<dbReference type="SMART" id="SM00014">
    <property type="entry name" value="acidPPc"/>
    <property type="match status" value="1"/>
</dbReference>
<feature type="transmembrane region" description="Helical" evidence="1">
    <location>
        <begin position="174"/>
        <end position="196"/>
    </location>
</feature>
<keyword evidence="1" id="KW-1133">Transmembrane helix</keyword>
<dbReference type="EMBL" id="JAAKZV010000045">
    <property type="protein sequence ID" value="NGN64867.1"/>
    <property type="molecule type" value="Genomic_DNA"/>
</dbReference>
<reference evidence="3 4" key="1">
    <citation type="submission" date="2020-02" db="EMBL/GenBank/DDBJ databases">
        <title>Whole-genome analyses of novel actinobacteria.</title>
        <authorList>
            <person name="Sahin N."/>
        </authorList>
    </citation>
    <scope>NUCLEOTIDE SEQUENCE [LARGE SCALE GENOMIC DNA]</scope>
    <source>
        <strain evidence="3 4">A7024</strain>
    </source>
</reference>
<dbReference type="SUPFAM" id="SSF48317">
    <property type="entry name" value="Acid phosphatase/Vanadium-dependent haloperoxidase"/>
    <property type="match status" value="1"/>
</dbReference>
<gene>
    <name evidence="3" type="ORF">G5C51_13295</name>
</gene>
<feature type="transmembrane region" description="Helical" evidence="1">
    <location>
        <begin position="119"/>
        <end position="139"/>
    </location>
</feature>
<dbReference type="AlphaFoldDB" id="A0A6G4U0R0"/>
<keyword evidence="1" id="KW-0472">Membrane</keyword>
<accession>A0A6G4U0R0</accession>
<feature type="domain" description="Phosphatidic acid phosphatase type 2/haloperoxidase" evidence="2">
    <location>
        <begin position="76"/>
        <end position="189"/>
    </location>
</feature>
<evidence type="ECO:0000313" key="4">
    <source>
        <dbReference type="Proteomes" id="UP000481583"/>
    </source>
</evidence>
<organism evidence="3 4">
    <name type="scientific">Streptomyces coryli</name>
    <dbReference type="NCBI Taxonomy" id="1128680"/>
    <lineage>
        <taxon>Bacteria</taxon>
        <taxon>Bacillati</taxon>
        <taxon>Actinomycetota</taxon>
        <taxon>Actinomycetes</taxon>
        <taxon>Kitasatosporales</taxon>
        <taxon>Streptomycetaceae</taxon>
        <taxon>Streptomyces</taxon>
    </lineage>
</organism>
<feature type="transmembrane region" description="Helical" evidence="1">
    <location>
        <begin position="78"/>
        <end position="99"/>
    </location>
</feature>
<dbReference type="Gene3D" id="1.20.144.10">
    <property type="entry name" value="Phosphatidic acid phosphatase type 2/haloperoxidase"/>
    <property type="match status" value="1"/>
</dbReference>
<name>A0A6G4U0R0_9ACTN</name>
<keyword evidence="4" id="KW-1185">Reference proteome</keyword>
<feature type="transmembrane region" description="Helical" evidence="1">
    <location>
        <begin position="52"/>
        <end position="71"/>
    </location>
</feature>
<keyword evidence="1" id="KW-0812">Transmembrane</keyword>
<evidence type="ECO:0000259" key="2">
    <source>
        <dbReference type="SMART" id="SM00014"/>
    </source>
</evidence>
<comment type="caution">
    <text evidence="3">The sequence shown here is derived from an EMBL/GenBank/DDBJ whole genome shotgun (WGS) entry which is preliminary data.</text>
</comment>
<sequence length="206" mass="21338">MLAALAAVSALVFAVLAWQVATGGPLARLDVRVSGVFVRHQPVRLSEALADLGTVVVAVPVLAAALGYALARRSWRGPLAAAVAMGAVPLFVMPLKALFARPGPMGEPLGAYAGYFPSGHAATAAVAYGASALVLLPLLRTRDSRRLLAAAAVVLVLGNGLGLVWRGYHWPLDVLASWCLAVVPLCAVALVSPRISPRVSSRPRGR</sequence>
<feature type="transmembrane region" description="Helical" evidence="1">
    <location>
        <begin position="146"/>
        <end position="168"/>
    </location>
</feature>
<proteinExistence type="predicted"/>
<protein>
    <submittedName>
        <fullName evidence="3">Phosphatase PAP2 family protein</fullName>
    </submittedName>
</protein>
<dbReference type="InterPro" id="IPR000326">
    <property type="entry name" value="PAP2/HPO"/>
</dbReference>
<dbReference type="Pfam" id="PF01569">
    <property type="entry name" value="PAP2"/>
    <property type="match status" value="1"/>
</dbReference>